<dbReference type="GO" id="GO:0006368">
    <property type="term" value="P:transcription elongation by RNA polymerase II"/>
    <property type="evidence" value="ECO:0007669"/>
    <property type="project" value="UniProtKB-UniRule"/>
</dbReference>
<dbReference type="GO" id="GO:0006406">
    <property type="term" value="P:mRNA export from nucleus"/>
    <property type="evidence" value="ECO:0007669"/>
    <property type="project" value="UniProtKB-UniRule"/>
</dbReference>
<dbReference type="InterPro" id="IPR038212">
    <property type="entry name" value="TF_EnY2_sf"/>
</dbReference>
<sequence>MYSKSTDQITLLHGDRQRLKHLLRTRLVECGWTEQVKLLGRKAIIDGGETNVDNIIQKITPEARGLIPDLVKKELLEKIRLILQEQQRRDILKRKDELKKKDEHRKKEDFMKKDTK</sequence>
<dbReference type="GO" id="GO:0070390">
    <property type="term" value="C:transcription export complex 2"/>
    <property type="evidence" value="ECO:0007669"/>
    <property type="project" value="UniProtKB-UniRule"/>
</dbReference>
<dbReference type="GO" id="GO:0005654">
    <property type="term" value="C:nucleoplasm"/>
    <property type="evidence" value="ECO:0007669"/>
    <property type="project" value="UniProtKB-SubCell"/>
</dbReference>
<comment type="similarity">
    <text evidence="1">Belongs to the ENY2 family.</text>
</comment>
<keyword evidence="1" id="KW-0653">Protein transport</keyword>
<dbReference type="Gene3D" id="1.10.246.140">
    <property type="match status" value="1"/>
</dbReference>
<comment type="subcellular location">
    <subcellularLocation>
        <location evidence="1">Nucleus</location>
        <location evidence="1">Nucleoplasm</location>
    </subcellularLocation>
</comment>
<accession>A0A182IXL7</accession>
<keyword evidence="1" id="KW-0811">Translocation</keyword>
<name>A0A182IXL7_ANOAO</name>
<organism evidence="2">
    <name type="scientific">Anopheles atroparvus</name>
    <name type="common">European mosquito</name>
    <dbReference type="NCBI Taxonomy" id="41427"/>
    <lineage>
        <taxon>Eukaryota</taxon>
        <taxon>Metazoa</taxon>
        <taxon>Ecdysozoa</taxon>
        <taxon>Arthropoda</taxon>
        <taxon>Hexapoda</taxon>
        <taxon>Insecta</taxon>
        <taxon>Pterygota</taxon>
        <taxon>Neoptera</taxon>
        <taxon>Endopterygota</taxon>
        <taxon>Diptera</taxon>
        <taxon>Nematocera</taxon>
        <taxon>Culicoidea</taxon>
        <taxon>Culicidae</taxon>
        <taxon>Anophelinae</taxon>
        <taxon>Anopheles</taxon>
    </lineage>
</organism>
<proteinExistence type="inferred from homology"/>
<dbReference type="GO" id="GO:0000124">
    <property type="term" value="C:SAGA complex"/>
    <property type="evidence" value="ECO:0007669"/>
    <property type="project" value="UniProtKB-UniRule"/>
</dbReference>
<keyword evidence="1" id="KW-0010">Activator</keyword>
<dbReference type="HAMAP" id="MF_03046">
    <property type="entry name" value="ENY2_Sus1"/>
    <property type="match status" value="1"/>
</dbReference>
<dbReference type="EnsemblMetazoa" id="AATE007450-RA">
    <property type="protein sequence ID" value="AATE007450-PA.1"/>
    <property type="gene ID" value="AATE007450"/>
</dbReference>
<dbReference type="GO" id="GO:0003713">
    <property type="term" value="F:transcription coactivator activity"/>
    <property type="evidence" value="ECO:0007669"/>
    <property type="project" value="UniProtKB-UniRule"/>
</dbReference>
<keyword evidence="1" id="KW-0804">Transcription</keyword>
<evidence type="ECO:0000256" key="1">
    <source>
        <dbReference type="HAMAP-Rule" id="MF_03046"/>
    </source>
</evidence>
<dbReference type="GO" id="GO:0071819">
    <property type="term" value="C:DUBm complex"/>
    <property type="evidence" value="ECO:0007669"/>
    <property type="project" value="UniProtKB-UniRule"/>
</dbReference>
<dbReference type="GO" id="GO:0006325">
    <property type="term" value="P:chromatin organization"/>
    <property type="evidence" value="ECO:0007669"/>
    <property type="project" value="UniProtKB-KW"/>
</dbReference>
<comment type="function">
    <text evidence="1">Involved in mRNA export coupled transcription activation by association with both the TREX-2 and the SAGA complexes. The transcription regulatory histone acetylation (HAT) complex SAGA is a multiprotein complex that activates transcription by remodeling chromatin and mediating histone acetylation and deubiquitination. Within the SAGA complex, participates to a subcomplex that specifically deubiquitinates histones. The SAGA complex is recruited to specific gene promoters by activators, where it is required for transcription. The TREX-2 complex functions in docking export-competent ribonucleoprotein particles (mRNPs) to the nuclear entrance of the nuclear pore complex (nuclear basket). TREX-2 participates in mRNA export and accurate chromatin positioning in the nucleus by tethering genes to the nuclear periphery.</text>
</comment>
<dbReference type="Pfam" id="PF10163">
    <property type="entry name" value="EnY2"/>
    <property type="match status" value="1"/>
</dbReference>
<evidence type="ECO:0000313" key="2">
    <source>
        <dbReference type="EnsemblMetazoa" id="AATE007450-PA.1"/>
    </source>
</evidence>
<keyword evidence="1" id="KW-0813">Transport</keyword>
<protein>
    <recommendedName>
        <fullName evidence="1">Enhancer of yellow 2 transcription factor</fullName>
    </recommendedName>
</protein>
<reference evidence="2" key="1">
    <citation type="submission" date="2022-08" db="UniProtKB">
        <authorList>
            <consortium name="EnsemblMetazoa"/>
        </authorList>
    </citation>
    <scope>IDENTIFICATION</scope>
    <source>
        <strain evidence="2">EBRO</strain>
    </source>
</reference>
<gene>
    <name evidence="1" type="primary">e(y)2</name>
</gene>
<dbReference type="GO" id="GO:0015031">
    <property type="term" value="P:protein transport"/>
    <property type="evidence" value="ECO:0007669"/>
    <property type="project" value="UniProtKB-KW"/>
</dbReference>
<dbReference type="InterPro" id="IPR018783">
    <property type="entry name" value="TF_ENY2"/>
</dbReference>
<keyword evidence="1" id="KW-0805">Transcription regulation</keyword>
<dbReference type="STRING" id="41427.A0A182IXL7"/>
<keyword evidence="1" id="KW-0539">Nucleus</keyword>
<comment type="subunit">
    <text evidence="1">Component of the nuclear pore complex (NPC)-associated TREX-2 complex (transcription and export complex 2). Component of the SAGA transcription coactivator-HAT complex. Within the SAGA complex, participates to a subcomplex of SAGA called the DUB module (deubiquitination module).</text>
</comment>
<dbReference type="AlphaFoldDB" id="A0A182IXL7"/>
<keyword evidence="1" id="KW-0509">mRNA transport</keyword>
<keyword evidence="1" id="KW-0156">Chromatin regulator</keyword>
<dbReference type="GO" id="GO:0005643">
    <property type="term" value="C:nuclear pore"/>
    <property type="evidence" value="ECO:0007669"/>
    <property type="project" value="UniProtKB-UniRule"/>
</dbReference>
<dbReference type="VEuPathDB" id="VectorBase:AATE007450"/>
<dbReference type="PANTHER" id="PTHR12514">
    <property type="entry name" value="ENHANCER OF YELLOW 2 TRANSCRIPTION FACTOR"/>
    <property type="match status" value="1"/>
</dbReference>